<name>A0ACC1NEQ4_9HYPO</name>
<reference evidence="1" key="1">
    <citation type="submission" date="2022-08" db="EMBL/GenBank/DDBJ databases">
        <title>Genome Sequence of Lecanicillium fungicola.</title>
        <authorList>
            <person name="Buettner E."/>
        </authorList>
    </citation>
    <scope>NUCLEOTIDE SEQUENCE</scope>
    <source>
        <strain evidence="1">Babe33</strain>
    </source>
</reference>
<gene>
    <name evidence="1" type="ORF">NQ176_g4393</name>
</gene>
<dbReference type="EMBL" id="JANJQO010000475">
    <property type="protein sequence ID" value="KAJ2977404.1"/>
    <property type="molecule type" value="Genomic_DNA"/>
</dbReference>
<evidence type="ECO:0000313" key="1">
    <source>
        <dbReference type="EMBL" id="KAJ2977404.1"/>
    </source>
</evidence>
<protein>
    <submittedName>
        <fullName evidence="1">Uncharacterized protein</fullName>
    </submittedName>
</protein>
<comment type="caution">
    <text evidence="1">The sequence shown here is derived from an EMBL/GenBank/DDBJ whole genome shotgun (WGS) entry which is preliminary data.</text>
</comment>
<proteinExistence type="predicted"/>
<evidence type="ECO:0000313" key="2">
    <source>
        <dbReference type="Proteomes" id="UP001143910"/>
    </source>
</evidence>
<dbReference type="Proteomes" id="UP001143910">
    <property type="component" value="Unassembled WGS sequence"/>
</dbReference>
<accession>A0ACC1NEQ4</accession>
<sequence>MKISSVFAALFVHGSSASPVSVLRETPSKVIASPVATITSAGYNWSDGWHTSFPIHQSCNSTLRAQLAPALEDAVQLAQHARNHLLRFGHQSDLVKKYFGNGSLAEPIGWYDRVVAANKGAMTFRCDDPDKNCATQTGWGGHWRGKNATEETVICPLSFQVRRPLSSVCNLGYTVAGSPLNTIWAVDLMHRMFHVPTISENVVDHYAEDYSSVVTLASKEPTKSAKDSNTLQYFAIDTWAYDIAAPGVGCTGTVAKKA</sequence>
<keyword evidence="2" id="KW-1185">Reference proteome</keyword>
<organism evidence="1 2">
    <name type="scientific">Zarea fungicola</name>
    <dbReference type="NCBI Taxonomy" id="93591"/>
    <lineage>
        <taxon>Eukaryota</taxon>
        <taxon>Fungi</taxon>
        <taxon>Dikarya</taxon>
        <taxon>Ascomycota</taxon>
        <taxon>Pezizomycotina</taxon>
        <taxon>Sordariomycetes</taxon>
        <taxon>Hypocreomycetidae</taxon>
        <taxon>Hypocreales</taxon>
        <taxon>Cordycipitaceae</taxon>
        <taxon>Zarea</taxon>
    </lineage>
</organism>